<dbReference type="Pfam" id="PF01751">
    <property type="entry name" value="Toprim"/>
    <property type="match status" value="1"/>
</dbReference>
<reference evidence="13 14" key="1">
    <citation type="submission" date="2020-10" db="EMBL/GenBank/DDBJ databases">
        <title>Genome sequencing of Bifidobacterium eulemuris_DSMZ_100216.</title>
        <authorList>
            <person name="Kim J."/>
        </authorList>
    </citation>
    <scope>NUCLEOTIDE SEQUENCE [LARGE SCALE GENOMIC DNA]</scope>
    <source>
        <strain evidence="13 14">DSM 100216</strain>
    </source>
</reference>
<dbReference type="AlphaFoldDB" id="A0A7L9SS55"/>
<dbReference type="FunFam" id="3.30.565.10:FF:000002">
    <property type="entry name" value="DNA gyrase subunit B"/>
    <property type="match status" value="1"/>
</dbReference>
<dbReference type="SMART" id="SM00433">
    <property type="entry name" value="TOP2c"/>
    <property type="match status" value="1"/>
</dbReference>
<evidence type="ECO:0000256" key="4">
    <source>
        <dbReference type="ARBA" id="ARBA00012895"/>
    </source>
</evidence>
<dbReference type="Pfam" id="PF02518">
    <property type="entry name" value="HATPase_c"/>
    <property type="match status" value="1"/>
</dbReference>
<dbReference type="Proteomes" id="UP000593943">
    <property type="component" value="Chromosome"/>
</dbReference>
<dbReference type="GO" id="GO:0034335">
    <property type="term" value="F:DNA negative supercoiling activity"/>
    <property type="evidence" value="ECO:0007669"/>
    <property type="project" value="UniProtKB-ARBA"/>
</dbReference>
<dbReference type="InterPro" id="IPR018522">
    <property type="entry name" value="TopoIIA_CS"/>
</dbReference>
<dbReference type="InterPro" id="IPR013760">
    <property type="entry name" value="Topo_IIA-like_dom_sf"/>
</dbReference>
<dbReference type="OrthoDB" id="9802808at2"/>
<evidence type="ECO:0000259" key="12">
    <source>
        <dbReference type="PROSITE" id="PS50880"/>
    </source>
</evidence>
<gene>
    <name evidence="13" type="primary">gyrB</name>
    <name evidence="13" type="ORF">BE0216_07605</name>
</gene>
<keyword evidence="5" id="KW-0479">Metal-binding</keyword>
<evidence type="ECO:0000256" key="6">
    <source>
        <dbReference type="ARBA" id="ARBA00022741"/>
    </source>
</evidence>
<dbReference type="InterPro" id="IPR013506">
    <property type="entry name" value="Topo_IIA_bsu_dom2"/>
</dbReference>
<evidence type="ECO:0000256" key="7">
    <source>
        <dbReference type="ARBA" id="ARBA00022840"/>
    </source>
</evidence>
<dbReference type="FunFam" id="3.30.230.10:FF:000005">
    <property type="entry name" value="DNA gyrase subunit B"/>
    <property type="match status" value="1"/>
</dbReference>
<dbReference type="GO" id="GO:0046872">
    <property type="term" value="F:metal ion binding"/>
    <property type="evidence" value="ECO:0007669"/>
    <property type="project" value="UniProtKB-KW"/>
</dbReference>
<evidence type="ECO:0000256" key="9">
    <source>
        <dbReference type="ARBA" id="ARBA00023029"/>
    </source>
</evidence>
<dbReference type="SMART" id="SM00387">
    <property type="entry name" value="HATPase_c"/>
    <property type="match status" value="1"/>
</dbReference>
<dbReference type="InterPro" id="IPR020568">
    <property type="entry name" value="Ribosomal_Su5_D2-typ_SF"/>
</dbReference>
<keyword evidence="10" id="KW-0238">DNA-binding</keyword>
<dbReference type="PROSITE" id="PS50880">
    <property type="entry name" value="TOPRIM"/>
    <property type="match status" value="1"/>
</dbReference>
<dbReference type="PROSITE" id="PS00177">
    <property type="entry name" value="TOPOISOMERASE_II"/>
    <property type="match status" value="1"/>
</dbReference>
<dbReference type="EMBL" id="CP062938">
    <property type="protein sequence ID" value="QOL33201.1"/>
    <property type="molecule type" value="Genomic_DNA"/>
</dbReference>
<dbReference type="InterPro" id="IPR036890">
    <property type="entry name" value="HATPase_C_sf"/>
</dbReference>
<evidence type="ECO:0000256" key="3">
    <source>
        <dbReference type="ARBA" id="ARBA00010708"/>
    </source>
</evidence>
<keyword evidence="6" id="KW-0547">Nucleotide-binding</keyword>
<dbReference type="GO" id="GO:0005694">
    <property type="term" value="C:chromosome"/>
    <property type="evidence" value="ECO:0007669"/>
    <property type="project" value="InterPro"/>
</dbReference>
<dbReference type="NCBIfam" id="TIGR01059">
    <property type="entry name" value="gyrB"/>
    <property type="match status" value="1"/>
</dbReference>
<dbReference type="FunFam" id="3.40.50.670:FF:000002">
    <property type="entry name" value="DNA gyrase subunit B"/>
    <property type="match status" value="1"/>
</dbReference>
<dbReference type="CDD" id="cd16928">
    <property type="entry name" value="HATPase_GyrB-like"/>
    <property type="match status" value="1"/>
</dbReference>
<dbReference type="InterPro" id="IPR001241">
    <property type="entry name" value="Topo_IIA"/>
</dbReference>
<dbReference type="InterPro" id="IPR014721">
    <property type="entry name" value="Ribsml_uS5_D2-typ_fold_subgr"/>
</dbReference>
<dbReference type="SUPFAM" id="SSF54211">
    <property type="entry name" value="Ribosomal protein S5 domain 2-like"/>
    <property type="match status" value="1"/>
</dbReference>
<dbReference type="InterPro" id="IPR003594">
    <property type="entry name" value="HATPase_dom"/>
</dbReference>
<name>A0A7L9SS55_9BIFI</name>
<dbReference type="Pfam" id="PF00204">
    <property type="entry name" value="DNA_gyraseB"/>
    <property type="match status" value="1"/>
</dbReference>
<dbReference type="KEGG" id="beu:BE0216_07605"/>
<dbReference type="PRINTS" id="PR00418">
    <property type="entry name" value="TPI2FAMILY"/>
</dbReference>
<keyword evidence="8" id="KW-0460">Magnesium</keyword>
<dbReference type="InterPro" id="IPR000565">
    <property type="entry name" value="Topo_IIA_B"/>
</dbReference>
<keyword evidence="7" id="KW-0067">ATP-binding</keyword>
<dbReference type="Gene3D" id="3.30.230.10">
    <property type="match status" value="1"/>
</dbReference>
<dbReference type="InterPro" id="IPR013759">
    <property type="entry name" value="Topo_IIA_B_C"/>
</dbReference>
<comment type="similarity">
    <text evidence="3">Belongs to the type II topoisomerase GyrB family.</text>
</comment>
<comment type="cofactor">
    <cofactor evidence="2">
        <name>Mg(2+)</name>
        <dbReference type="ChEBI" id="CHEBI:18420"/>
    </cofactor>
</comment>
<keyword evidence="9" id="KW-0799">Topoisomerase</keyword>
<dbReference type="PANTHER" id="PTHR45866">
    <property type="entry name" value="DNA GYRASE/TOPOISOMERASE SUBUNIT B"/>
    <property type="match status" value="1"/>
</dbReference>
<dbReference type="InterPro" id="IPR006171">
    <property type="entry name" value="TOPRIM_dom"/>
</dbReference>
<dbReference type="GO" id="GO:0005524">
    <property type="term" value="F:ATP binding"/>
    <property type="evidence" value="ECO:0007669"/>
    <property type="project" value="UniProtKB-KW"/>
</dbReference>
<sequence>MELKEGELDESMTPEHYDASDLRVLEGLEAVRIRPGMYIGSTGPRGLHHLVYEIVDNSVDEALAGYASHIEVSILPDNGIRVVDDGRGIPVDEVPGEGISGVETVMTKLHAGGKFGGGGYAVSGGLHGVGISVVNALSTRVDIEVRRQGFHWTQTYIDQKPTARLKKGEPMAEGESTGTTVTFWADPKIFETTVYDFETLRSRFQQMAFLNKGLKLSLTDERQADQAGDEVTGDGENVIEELHQSVTYQYMNGIQDYVDYLVKSRKSNPVEAEVISFEAEDLKLGISAEIAMQWTTAYSEAVHTFANTISTTEGGTHEEGFRAALTSLVNRYAREKGILKEKDENLSGDDVREGLTAVVSVKLTTPQFEGQTKTKLGNSEAKTFVQRVMTDKLGDWFDAHPGEAKNIIQKAIEASRARLAAKKARENTRRKSIFESAGMPDKLKDCQSSNPEECELFIVEGDSAGGSAIQGRNPITQAILPLRGKILNTERASLDRMMKSDTIESLITAVGGGYGEDFDISKVRYHKVIIMADADVDGAHIATLNLTLFFRYMRPMITAGYVYVAMPPLYRLKWTKGAHDFVYTDKERDRVLAEGKAAGRQLPKGEGIQRYKGLGEMSYQELWETTMDPERRILKQIHIEDAAAADETFSMLMGDEVEPRRLFIQRNAHDARFIDA</sequence>
<dbReference type="NCBIfam" id="NF004189">
    <property type="entry name" value="PRK05644.1"/>
    <property type="match status" value="1"/>
</dbReference>
<dbReference type="InterPro" id="IPR011557">
    <property type="entry name" value="GyrB"/>
</dbReference>
<dbReference type="PANTHER" id="PTHR45866:SF1">
    <property type="entry name" value="DNA GYRASE SUBUNIT B, MITOCHONDRIAL"/>
    <property type="match status" value="1"/>
</dbReference>
<dbReference type="EC" id="5.6.2.2" evidence="4"/>
<dbReference type="Pfam" id="PF00986">
    <property type="entry name" value="DNA_gyraseB_C"/>
    <property type="match status" value="1"/>
</dbReference>
<proteinExistence type="inferred from homology"/>
<evidence type="ECO:0000256" key="1">
    <source>
        <dbReference type="ARBA" id="ARBA00000185"/>
    </source>
</evidence>
<dbReference type="PRINTS" id="PR01159">
    <property type="entry name" value="DNAGYRASEB"/>
</dbReference>
<dbReference type="GO" id="GO:0003677">
    <property type="term" value="F:DNA binding"/>
    <property type="evidence" value="ECO:0007669"/>
    <property type="project" value="UniProtKB-KW"/>
</dbReference>
<dbReference type="RefSeq" id="WP_094637536.1">
    <property type="nucleotide sequence ID" value="NZ_CP062938.1"/>
</dbReference>
<dbReference type="SUPFAM" id="SSF56719">
    <property type="entry name" value="Type II DNA topoisomerase"/>
    <property type="match status" value="1"/>
</dbReference>
<protein>
    <recommendedName>
        <fullName evidence="4">DNA topoisomerase (ATP-hydrolyzing)</fullName>
        <ecNumber evidence="4">5.6.2.2</ecNumber>
    </recommendedName>
</protein>
<feature type="domain" description="Toprim" evidence="12">
    <location>
        <begin position="454"/>
        <end position="568"/>
    </location>
</feature>
<evidence type="ECO:0000256" key="2">
    <source>
        <dbReference type="ARBA" id="ARBA00001946"/>
    </source>
</evidence>
<organism evidence="13 14">
    <name type="scientific">Bifidobacterium eulemuris</name>
    <dbReference type="NCBI Taxonomy" id="1765219"/>
    <lineage>
        <taxon>Bacteria</taxon>
        <taxon>Bacillati</taxon>
        <taxon>Actinomycetota</taxon>
        <taxon>Actinomycetes</taxon>
        <taxon>Bifidobacteriales</taxon>
        <taxon>Bifidobacteriaceae</taxon>
        <taxon>Bifidobacterium</taxon>
    </lineage>
</organism>
<keyword evidence="14" id="KW-1185">Reference proteome</keyword>
<evidence type="ECO:0000313" key="13">
    <source>
        <dbReference type="EMBL" id="QOL33201.1"/>
    </source>
</evidence>
<evidence type="ECO:0000256" key="5">
    <source>
        <dbReference type="ARBA" id="ARBA00022723"/>
    </source>
</evidence>
<keyword evidence="11 13" id="KW-0413">Isomerase</keyword>
<evidence type="ECO:0000256" key="8">
    <source>
        <dbReference type="ARBA" id="ARBA00022842"/>
    </source>
</evidence>
<comment type="catalytic activity">
    <reaction evidence="1">
        <text>ATP-dependent breakage, passage and rejoining of double-stranded DNA.</text>
        <dbReference type="EC" id="5.6.2.2"/>
    </reaction>
</comment>
<dbReference type="CDD" id="cd00822">
    <property type="entry name" value="TopoII_Trans_DNA_gyrase"/>
    <property type="match status" value="1"/>
</dbReference>
<dbReference type="InterPro" id="IPR002288">
    <property type="entry name" value="DNA_gyrase_B_C"/>
</dbReference>
<dbReference type="Gene3D" id="3.40.50.670">
    <property type="match status" value="1"/>
</dbReference>
<evidence type="ECO:0000256" key="11">
    <source>
        <dbReference type="ARBA" id="ARBA00023235"/>
    </source>
</evidence>
<accession>A0A7L9SS55</accession>
<evidence type="ECO:0000256" key="10">
    <source>
        <dbReference type="ARBA" id="ARBA00023125"/>
    </source>
</evidence>
<dbReference type="SUPFAM" id="SSF55874">
    <property type="entry name" value="ATPase domain of HSP90 chaperone/DNA topoisomerase II/histidine kinase"/>
    <property type="match status" value="1"/>
</dbReference>
<evidence type="ECO:0000313" key="14">
    <source>
        <dbReference type="Proteomes" id="UP000593943"/>
    </source>
</evidence>
<dbReference type="Gene3D" id="3.30.565.10">
    <property type="entry name" value="Histidine kinase-like ATPase, C-terminal domain"/>
    <property type="match status" value="1"/>
</dbReference>
<dbReference type="GO" id="GO:0006265">
    <property type="term" value="P:DNA topological change"/>
    <property type="evidence" value="ECO:0007669"/>
    <property type="project" value="InterPro"/>
</dbReference>